<dbReference type="PANTHER" id="PTHR36924">
    <property type="entry name" value="ANTITOXIN HIGA-1"/>
    <property type="match status" value="1"/>
</dbReference>
<gene>
    <name evidence="3" type="ORF">EPICR_160023</name>
</gene>
<dbReference type="GO" id="GO:0003677">
    <property type="term" value="F:DNA binding"/>
    <property type="evidence" value="ECO:0007669"/>
    <property type="project" value="UniProtKB-KW"/>
</dbReference>
<dbReference type="InterPro" id="IPR013430">
    <property type="entry name" value="Toxin_antidote_HigA"/>
</dbReference>
<name>A0A484HKF5_9BACT</name>
<dbReference type="InterPro" id="IPR010982">
    <property type="entry name" value="Lambda_DNA-bd_dom_sf"/>
</dbReference>
<accession>A0A484HKF5</accession>
<proteinExistence type="predicted"/>
<protein>
    <submittedName>
        <fullName evidence="3">Addiction module antidote protein, HigA family</fullName>
    </submittedName>
</protein>
<dbReference type="SMART" id="SM00530">
    <property type="entry name" value="HTH_XRE"/>
    <property type="match status" value="1"/>
</dbReference>
<dbReference type="EMBL" id="CAACVI010000008">
    <property type="protein sequence ID" value="VEN73361.1"/>
    <property type="molecule type" value="Genomic_DNA"/>
</dbReference>
<organism evidence="3">
    <name type="scientific">uncultured Desulfobacteraceae bacterium</name>
    <dbReference type="NCBI Taxonomy" id="218296"/>
    <lineage>
        <taxon>Bacteria</taxon>
        <taxon>Pseudomonadati</taxon>
        <taxon>Thermodesulfobacteriota</taxon>
        <taxon>Desulfobacteria</taxon>
        <taxon>Desulfobacterales</taxon>
        <taxon>Desulfobacteraceae</taxon>
        <taxon>environmental samples</taxon>
    </lineage>
</organism>
<reference evidence="3" key="1">
    <citation type="submission" date="2019-01" db="EMBL/GenBank/DDBJ databases">
        <authorList>
            <consortium name="Genoscope - CEA"/>
            <person name="William W."/>
        </authorList>
    </citation>
    <scope>NUCLEOTIDE SEQUENCE</scope>
    <source>
        <strain evidence="3">CR-1</strain>
    </source>
</reference>
<dbReference type="SUPFAM" id="SSF47413">
    <property type="entry name" value="lambda repressor-like DNA-binding domains"/>
    <property type="match status" value="1"/>
</dbReference>
<dbReference type="NCBIfam" id="TIGR02607">
    <property type="entry name" value="antidote_HigA"/>
    <property type="match status" value="1"/>
</dbReference>
<feature type="domain" description="HTH cro/C1-type" evidence="2">
    <location>
        <begin position="16"/>
        <end position="70"/>
    </location>
</feature>
<sequence length="101" mass="11812">MVAQKIPPIHPGEILMEEFLKPMGLSQNKIALDIRVPPRRVHEIILGKRRITPDTALRLAKYFHMSPQFRLGLQMDYDLDVAEDLFSEKINQEVREYRKAV</sequence>
<dbReference type="CDD" id="cd00093">
    <property type="entry name" value="HTH_XRE"/>
    <property type="match status" value="1"/>
</dbReference>
<keyword evidence="1" id="KW-0238">DNA-binding</keyword>
<evidence type="ECO:0000259" key="2">
    <source>
        <dbReference type="PROSITE" id="PS50943"/>
    </source>
</evidence>
<dbReference type="PANTHER" id="PTHR36924:SF1">
    <property type="entry name" value="ANTITOXIN HIGA-1"/>
    <property type="match status" value="1"/>
</dbReference>
<dbReference type="InterPro" id="IPR001387">
    <property type="entry name" value="Cro/C1-type_HTH"/>
</dbReference>
<dbReference type="Pfam" id="PF01381">
    <property type="entry name" value="HTH_3"/>
    <property type="match status" value="1"/>
</dbReference>
<evidence type="ECO:0000256" key="1">
    <source>
        <dbReference type="ARBA" id="ARBA00023125"/>
    </source>
</evidence>
<dbReference type="PROSITE" id="PS50943">
    <property type="entry name" value="HTH_CROC1"/>
    <property type="match status" value="1"/>
</dbReference>
<evidence type="ECO:0000313" key="3">
    <source>
        <dbReference type="EMBL" id="VEN73361.1"/>
    </source>
</evidence>
<dbReference type="AlphaFoldDB" id="A0A484HKF5"/>
<dbReference type="Gene3D" id="1.10.260.40">
    <property type="entry name" value="lambda repressor-like DNA-binding domains"/>
    <property type="match status" value="1"/>
</dbReference>